<evidence type="ECO:0000313" key="1">
    <source>
        <dbReference type="EMBL" id="RCK69587.1"/>
    </source>
</evidence>
<keyword evidence="2" id="KW-1185">Reference proteome</keyword>
<protein>
    <submittedName>
        <fullName evidence="1">Uncharacterized protein</fullName>
    </submittedName>
</protein>
<dbReference type="RefSeq" id="WP_114126348.1">
    <property type="nucleotide sequence ID" value="NZ_QOUI01000005.1"/>
</dbReference>
<comment type="caution">
    <text evidence="1">The sequence shown here is derived from an EMBL/GenBank/DDBJ whole genome shotgun (WGS) entry which is preliminary data.</text>
</comment>
<accession>A0A367YV06</accession>
<dbReference type="AlphaFoldDB" id="A0A367YV06"/>
<gene>
    <name evidence="1" type="ORF">DT076_08955</name>
</gene>
<evidence type="ECO:0000313" key="2">
    <source>
        <dbReference type="Proteomes" id="UP000252770"/>
    </source>
</evidence>
<proteinExistence type="predicted"/>
<organism evidence="1 2">
    <name type="scientific">Desertihabitans brevis</name>
    <dbReference type="NCBI Taxonomy" id="2268447"/>
    <lineage>
        <taxon>Bacteria</taxon>
        <taxon>Bacillati</taxon>
        <taxon>Actinomycetota</taxon>
        <taxon>Actinomycetes</taxon>
        <taxon>Propionibacteriales</taxon>
        <taxon>Propionibacteriaceae</taxon>
        <taxon>Desertihabitans</taxon>
    </lineage>
</organism>
<sequence>MTPRTPPPGGERLQKALTLMAAAGLVTAVLVPLRQSWRPPAERRDGFPLSYYPMFSARRRRTGTVVHLLGVDAGGESRVLHHRHAGTGGMNQVRRQMNRRVARGGAAELAAEAARSVATSSRPTERGVVEVQVVSSTHRYDDFFAGDPGPLRRTVHATATVPRPTLPAGGRR</sequence>
<reference evidence="1 2" key="1">
    <citation type="submission" date="2018-07" db="EMBL/GenBank/DDBJ databases">
        <title>Desertimonas flava gen. nov. sp. nov.</title>
        <authorList>
            <person name="Liu S."/>
        </authorList>
    </citation>
    <scope>NUCLEOTIDE SEQUENCE [LARGE SCALE GENOMIC DNA]</scope>
    <source>
        <strain evidence="1 2">16Sb5-5</strain>
    </source>
</reference>
<dbReference type="EMBL" id="QOUI01000005">
    <property type="protein sequence ID" value="RCK69587.1"/>
    <property type="molecule type" value="Genomic_DNA"/>
</dbReference>
<dbReference type="Proteomes" id="UP000252770">
    <property type="component" value="Unassembled WGS sequence"/>
</dbReference>
<name>A0A367YV06_9ACTN</name>